<dbReference type="InterPro" id="IPR011650">
    <property type="entry name" value="Peptidase_M20_dimer"/>
</dbReference>
<evidence type="ECO:0000256" key="3">
    <source>
        <dbReference type="PIRSR" id="PIRSR037238-1"/>
    </source>
</evidence>
<sequence>MERIYEYLIARQGEIAEDLERLVKAESPSLDKTLTDRCGEQLRTMFVHHLGIDAELYPQTAVGDHMRFTYGEGESQILILLHFDTVWEAGRLSYRVEGGKAYGPGILDMKGGIVQSLWAVKALKESGWKSRHKIVFLCTSDEEIGSGTSRALIEEEAGKSKAVLVLEPPIARTGALKTSRKSVGKYRIQIRGKAAHAGNHHEDGISAVEEMARQIIELHALTDYAKGTTVNVGAAGGGNRANVVAEYAELQVDVRTVNLEESERIHQRITGLQPFLPGITLTVEGGVSRPPMVRSDQTQRLFRLASECGAELGLALQESAAGGGSDGNFAAALGIPTLDGLGAVGEGPHAEYEHVELAHLPVRAALLAKLLVRLQTSGEQV</sequence>
<accession>A0A927CAZ0</accession>
<dbReference type="InterPro" id="IPR017150">
    <property type="entry name" value="Pept_M20_glutamate_carboxypep"/>
</dbReference>
<organism evidence="5 6">
    <name type="scientific">Paenibacillus oceani</name>
    <dbReference type="NCBI Taxonomy" id="2772510"/>
    <lineage>
        <taxon>Bacteria</taxon>
        <taxon>Bacillati</taxon>
        <taxon>Bacillota</taxon>
        <taxon>Bacilli</taxon>
        <taxon>Bacillales</taxon>
        <taxon>Paenibacillaceae</taxon>
        <taxon>Paenibacillus</taxon>
    </lineage>
</organism>
<feature type="active site" evidence="3">
    <location>
        <position position="84"/>
    </location>
</feature>
<dbReference type="GO" id="GO:0046872">
    <property type="term" value="F:metal ion binding"/>
    <property type="evidence" value="ECO:0007669"/>
    <property type="project" value="UniProtKB-KW"/>
</dbReference>
<dbReference type="Proteomes" id="UP000639396">
    <property type="component" value="Unassembled WGS sequence"/>
</dbReference>
<dbReference type="Gene3D" id="3.40.630.10">
    <property type="entry name" value="Zn peptidases"/>
    <property type="match status" value="1"/>
</dbReference>
<evidence type="ECO:0000313" key="5">
    <source>
        <dbReference type="EMBL" id="MBD2864703.1"/>
    </source>
</evidence>
<protein>
    <submittedName>
        <fullName evidence="5">M20 family metallopeptidase</fullName>
    </submittedName>
</protein>
<dbReference type="PANTHER" id="PTHR43808">
    <property type="entry name" value="ACETYLORNITHINE DEACETYLASE"/>
    <property type="match status" value="1"/>
</dbReference>
<dbReference type="CDD" id="cd03885">
    <property type="entry name" value="M20_CPDG2"/>
    <property type="match status" value="1"/>
</dbReference>
<dbReference type="InterPro" id="IPR050072">
    <property type="entry name" value="Peptidase_M20A"/>
</dbReference>
<dbReference type="GO" id="GO:0016787">
    <property type="term" value="F:hydrolase activity"/>
    <property type="evidence" value="ECO:0007669"/>
    <property type="project" value="UniProtKB-KW"/>
</dbReference>
<evidence type="ECO:0000256" key="1">
    <source>
        <dbReference type="ARBA" id="ARBA00022723"/>
    </source>
</evidence>
<dbReference type="AlphaFoldDB" id="A0A927CAZ0"/>
<name>A0A927CAZ0_9BACL</name>
<dbReference type="RefSeq" id="WP_190930330.1">
    <property type="nucleotide sequence ID" value="NZ_JACXJA010000032.1"/>
</dbReference>
<dbReference type="InterPro" id="IPR036264">
    <property type="entry name" value="Bact_exopeptidase_dim_dom"/>
</dbReference>
<feature type="domain" description="Peptidase M20 dimerisation" evidence="4">
    <location>
        <begin position="179"/>
        <end position="270"/>
    </location>
</feature>
<gene>
    <name evidence="5" type="ORF">IDH45_22230</name>
</gene>
<dbReference type="SUPFAM" id="SSF55031">
    <property type="entry name" value="Bacterial exopeptidase dimerisation domain"/>
    <property type="match status" value="1"/>
</dbReference>
<keyword evidence="2" id="KW-0378">Hydrolase</keyword>
<proteinExistence type="predicted"/>
<evidence type="ECO:0000259" key="4">
    <source>
        <dbReference type="Pfam" id="PF07687"/>
    </source>
</evidence>
<evidence type="ECO:0000256" key="2">
    <source>
        <dbReference type="ARBA" id="ARBA00022801"/>
    </source>
</evidence>
<dbReference type="PANTHER" id="PTHR43808:SF9">
    <property type="entry name" value="BLL0789 PROTEIN"/>
    <property type="match status" value="1"/>
</dbReference>
<reference evidence="5" key="1">
    <citation type="submission" date="2020-09" db="EMBL/GenBank/DDBJ databases">
        <title>A novel bacterium of genus Paenibacillus, isolated from South China Sea.</title>
        <authorList>
            <person name="Huang H."/>
            <person name="Mo K."/>
            <person name="Hu Y."/>
        </authorList>
    </citation>
    <scope>NUCLEOTIDE SEQUENCE</scope>
    <source>
        <strain evidence="5">IB182363</strain>
    </source>
</reference>
<keyword evidence="6" id="KW-1185">Reference proteome</keyword>
<keyword evidence="1" id="KW-0479">Metal-binding</keyword>
<dbReference type="Gene3D" id="3.30.70.360">
    <property type="match status" value="1"/>
</dbReference>
<dbReference type="PIRSF" id="PIRSF037238">
    <property type="entry name" value="Carboxypeptidase_G2"/>
    <property type="match status" value="1"/>
</dbReference>
<comment type="caution">
    <text evidence="5">The sequence shown here is derived from an EMBL/GenBank/DDBJ whole genome shotgun (WGS) entry which is preliminary data.</text>
</comment>
<dbReference type="InterPro" id="IPR002933">
    <property type="entry name" value="Peptidase_M20"/>
</dbReference>
<dbReference type="EMBL" id="JACXJA010000032">
    <property type="protein sequence ID" value="MBD2864703.1"/>
    <property type="molecule type" value="Genomic_DNA"/>
</dbReference>
<feature type="active site" description="Proton acceptor" evidence="3">
    <location>
        <position position="142"/>
    </location>
</feature>
<dbReference type="SUPFAM" id="SSF53187">
    <property type="entry name" value="Zn-dependent exopeptidases"/>
    <property type="match status" value="1"/>
</dbReference>
<dbReference type="Pfam" id="PF01546">
    <property type="entry name" value="Peptidase_M20"/>
    <property type="match status" value="1"/>
</dbReference>
<dbReference type="Pfam" id="PF07687">
    <property type="entry name" value="M20_dimer"/>
    <property type="match status" value="1"/>
</dbReference>
<evidence type="ECO:0000313" key="6">
    <source>
        <dbReference type="Proteomes" id="UP000639396"/>
    </source>
</evidence>